<evidence type="ECO:0000256" key="6">
    <source>
        <dbReference type="RuleBase" id="RU000394"/>
    </source>
</evidence>
<keyword evidence="5 6" id="KW-0505">Motor protein</keyword>
<dbReference type="AlphaFoldDB" id="D2ILT2"/>
<comment type="subcellular location">
    <subcellularLocation>
        <location evidence="1">Cytoplasm</location>
        <location evidence="1">Cytoskeleton</location>
    </subcellularLocation>
</comment>
<feature type="non-terminal residue" evidence="8">
    <location>
        <position position="1"/>
    </location>
</feature>
<feature type="binding site" evidence="5">
    <location>
        <begin position="57"/>
        <end position="64"/>
    </location>
    <ligand>
        <name>ATP</name>
        <dbReference type="ChEBI" id="CHEBI:30616"/>
    </ligand>
</feature>
<dbReference type="InterPro" id="IPR036961">
    <property type="entry name" value="Kinesin_motor_dom_sf"/>
</dbReference>
<accession>D2ILT2</accession>
<evidence type="ECO:0000256" key="3">
    <source>
        <dbReference type="ARBA" id="ARBA00022840"/>
    </source>
</evidence>
<dbReference type="PANTHER" id="PTHR47969:SF25">
    <property type="entry name" value="KINESIN MOTOR DOMAIN-CONTAINING PROTEIN"/>
    <property type="match status" value="1"/>
</dbReference>
<feature type="domain" description="Kinesin motor" evidence="7">
    <location>
        <begin position="1"/>
        <end position="331"/>
    </location>
</feature>
<dbReference type="InterPro" id="IPR027640">
    <property type="entry name" value="Kinesin-like_fam"/>
</dbReference>
<dbReference type="GO" id="GO:0007018">
    <property type="term" value="P:microtubule-based movement"/>
    <property type="evidence" value="ECO:0007669"/>
    <property type="project" value="InterPro"/>
</dbReference>
<evidence type="ECO:0000256" key="1">
    <source>
        <dbReference type="ARBA" id="ARBA00004245"/>
    </source>
</evidence>
<feature type="non-terminal residue" evidence="8">
    <location>
        <position position="332"/>
    </location>
</feature>
<dbReference type="SUPFAM" id="SSF52540">
    <property type="entry name" value="P-loop containing nucleoside triphosphate hydrolases"/>
    <property type="match status" value="1"/>
</dbReference>
<keyword evidence="4" id="KW-0206">Cytoskeleton</keyword>
<dbReference type="Pfam" id="PF00225">
    <property type="entry name" value="Kinesin"/>
    <property type="match status" value="1"/>
</dbReference>
<dbReference type="PANTHER" id="PTHR47969">
    <property type="entry name" value="CHROMOSOME-ASSOCIATED KINESIN KIF4A-RELATED"/>
    <property type="match status" value="1"/>
</dbReference>
<evidence type="ECO:0000256" key="2">
    <source>
        <dbReference type="ARBA" id="ARBA00022741"/>
    </source>
</evidence>
<evidence type="ECO:0000313" key="8">
    <source>
        <dbReference type="EMBL" id="ACZ64523.1"/>
    </source>
</evidence>
<comment type="similarity">
    <text evidence="5 6">Belongs to the TRAFAC class myosin-kinesin ATPase superfamily. Kinesin family.</text>
</comment>
<dbReference type="Gene3D" id="3.40.850.10">
    <property type="entry name" value="Kinesin motor domain"/>
    <property type="match status" value="1"/>
</dbReference>
<name>D2ILT2_SCHMD</name>
<keyword evidence="3 5" id="KW-0067">ATP-binding</keyword>
<evidence type="ECO:0000256" key="4">
    <source>
        <dbReference type="ARBA" id="ARBA00023212"/>
    </source>
</evidence>
<dbReference type="InterPro" id="IPR027417">
    <property type="entry name" value="P-loop_NTPase"/>
</dbReference>
<keyword evidence="4" id="KW-0963">Cytoplasm</keyword>
<dbReference type="PROSITE" id="PS50067">
    <property type="entry name" value="KINESIN_MOTOR_2"/>
    <property type="match status" value="1"/>
</dbReference>
<evidence type="ECO:0000256" key="5">
    <source>
        <dbReference type="PROSITE-ProRule" id="PRU00283"/>
    </source>
</evidence>
<reference evidence="8" key="1">
    <citation type="journal article" date="2009" name="Science">
        <title>Planarian Hh signaling regulates regeneration polarity and links Hh pathway evolution to cilia.</title>
        <authorList>
            <person name="Rink J.C."/>
            <person name="Gurley K.A."/>
            <person name="Elliott S.A."/>
            <person name="Sanchez Alvarado A."/>
        </authorList>
    </citation>
    <scope>NUCLEOTIDE SEQUENCE</scope>
</reference>
<evidence type="ECO:0000259" key="7">
    <source>
        <dbReference type="PROSITE" id="PS50067"/>
    </source>
</evidence>
<keyword evidence="6" id="KW-0493">Microtubule</keyword>
<dbReference type="PROSITE" id="PS00411">
    <property type="entry name" value="KINESIN_MOTOR_1"/>
    <property type="match status" value="1"/>
</dbReference>
<dbReference type="GO" id="GO:0008017">
    <property type="term" value="F:microtubule binding"/>
    <property type="evidence" value="ECO:0007669"/>
    <property type="project" value="InterPro"/>
</dbReference>
<protein>
    <recommendedName>
        <fullName evidence="6">Kinesin-like protein</fullName>
    </recommendedName>
</protein>
<sequence length="332" mass="37187">IRVSPDLKQVIVGKDRGFTFDAVFNQKSNQDEIYQTCVKDLVKNIFDGYNSTIFAYGQTGSGKTYTMGTFNQEELIHEEKGIVPRAVEEIFTLITEKQNLVKFTVTASFIEVYKEEVRDLLDPSGNFSGQDGTSIQIREDERGNTILCGVYEHLCENQSDLLECLEIGSANRVTEATQMNEHSSRSHCVFTVNVVQEWSTSCVDLDLSYTENSESDKKNEIKNVVSGKFHFVDLAGSERAHKTGNVGDRFKESIHINSGLLALGNVISALGDPKKKKISHIPYRESKITRILKDSLGGNARTLMICCISPTISNYDESLNSLKYANRARNIR</sequence>
<dbReference type="SMART" id="SM00129">
    <property type="entry name" value="KISc"/>
    <property type="match status" value="1"/>
</dbReference>
<dbReference type="InterPro" id="IPR001752">
    <property type="entry name" value="Kinesin_motor_dom"/>
</dbReference>
<keyword evidence="2 5" id="KW-0547">Nucleotide-binding</keyword>
<dbReference type="GO" id="GO:0005874">
    <property type="term" value="C:microtubule"/>
    <property type="evidence" value="ECO:0007669"/>
    <property type="project" value="UniProtKB-KW"/>
</dbReference>
<dbReference type="GO" id="GO:0051231">
    <property type="term" value="P:spindle elongation"/>
    <property type="evidence" value="ECO:0007669"/>
    <property type="project" value="TreeGrafter"/>
</dbReference>
<dbReference type="GO" id="GO:0005524">
    <property type="term" value="F:ATP binding"/>
    <property type="evidence" value="ECO:0007669"/>
    <property type="project" value="UniProtKB-UniRule"/>
</dbReference>
<dbReference type="GO" id="GO:0005875">
    <property type="term" value="C:microtubule associated complex"/>
    <property type="evidence" value="ECO:0007669"/>
    <property type="project" value="TreeGrafter"/>
</dbReference>
<organism evidence="8">
    <name type="scientific">Schmidtea mediterranea</name>
    <name type="common">Freshwater planarian flatworm</name>
    <dbReference type="NCBI Taxonomy" id="79327"/>
    <lineage>
        <taxon>Eukaryota</taxon>
        <taxon>Metazoa</taxon>
        <taxon>Spiralia</taxon>
        <taxon>Lophotrochozoa</taxon>
        <taxon>Platyhelminthes</taxon>
        <taxon>Rhabditophora</taxon>
        <taxon>Seriata</taxon>
        <taxon>Tricladida</taxon>
        <taxon>Continenticola</taxon>
        <taxon>Geoplanoidea</taxon>
        <taxon>Dugesiidae</taxon>
        <taxon>Schmidtea</taxon>
    </lineage>
</organism>
<dbReference type="PRINTS" id="PR00380">
    <property type="entry name" value="KINESINHEAVY"/>
</dbReference>
<dbReference type="InterPro" id="IPR019821">
    <property type="entry name" value="Kinesin_motor_CS"/>
</dbReference>
<dbReference type="GO" id="GO:0003777">
    <property type="term" value="F:microtubule motor activity"/>
    <property type="evidence" value="ECO:0007669"/>
    <property type="project" value="InterPro"/>
</dbReference>
<dbReference type="EMBL" id="GQ337487">
    <property type="protein sequence ID" value="ACZ64523.1"/>
    <property type="molecule type" value="mRNA"/>
</dbReference>
<proteinExistence type="evidence at transcript level"/>
<dbReference type="GO" id="GO:0007052">
    <property type="term" value="P:mitotic spindle organization"/>
    <property type="evidence" value="ECO:0007669"/>
    <property type="project" value="TreeGrafter"/>
</dbReference>